<evidence type="ECO:0000256" key="1">
    <source>
        <dbReference type="SAM" id="MobiDB-lite"/>
    </source>
</evidence>
<feature type="region of interest" description="Disordered" evidence="1">
    <location>
        <begin position="131"/>
        <end position="200"/>
    </location>
</feature>
<evidence type="ECO:0000256" key="2">
    <source>
        <dbReference type="SAM" id="Phobius"/>
    </source>
</evidence>
<accession>G2ZTP3</accession>
<gene>
    <name evidence="3" type="ORF">BDB_mp10011</name>
</gene>
<evidence type="ECO:0000313" key="3">
    <source>
        <dbReference type="EMBL" id="CCA82406.1"/>
    </source>
</evidence>
<organism evidence="3">
    <name type="scientific">blood disease bacterium R229</name>
    <dbReference type="NCBI Taxonomy" id="741978"/>
    <lineage>
        <taxon>Bacteria</taxon>
        <taxon>Pseudomonadati</taxon>
        <taxon>Pseudomonadota</taxon>
        <taxon>Betaproteobacteria</taxon>
        <taxon>Burkholderiales</taxon>
        <taxon>Burkholderiaceae</taxon>
        <taxon>Ralstonia</taxon>
        <taxon>Ralstonia solanacearum species complex</taxon>
    </lineage>
</organism>
<keyword evidence="2" id="KW-1133">Transmembrane helix</keyword>
<dbReference type="InterPro" id="IPR011047">
    <property type="entry name" value="Quinoprotein_ADH-like_sf"/>
</dbReference>
<dbReference type="EMBL" id="FR854077">
    <property type="protein sequence ID" value="CCA82406.1"/>
    <property type="molecule type" value="Genomic_DNA"/>
</dbReference>
<dbReference type="AlphaFoldDB" id="G2ZTP3"/>
<dbReference type="SUPFAM" id="SSF50998">
    <property type="entry name" value="Quinoprotein alcohol dehydrogenase-like"/>
    <property type="match status" value="1"/>
</dbReference>
<keyword evidence="2" id="KW-0472">Membrane</keyword>
<reference evidence="3" key="1">
    <citation type="journal article" date="2011" name="PLoS ONE">
        <title>Ralstonia syzygii, the Blood Disease Bacterium and some Asian R. solanacearum strains form a single genomic species despite divergent lifestyles.</title>
        <authorList>
            <person name="Remenant B."/>
            <person name="de Cambiaire J.C."/>
            <person name="Cellier G."/>
            <person name="Jacobs J.M."/>
            <person name="Mangenot S."/>
            <person name="Barbe V."/>
            <person name="Lajus A."/>
            <person name="Vallenet D."/>
            <person name="Medigue C."/>
            <person name="Fegan M."/>
            <person name="Allen C."/>
            <person name="Prior P."/>
        </authorList>
    </citation>
    <scope>NUCLEOTIDE SEQUENCE</scope>
    <source>
        <strain evidence="3">R229</strain>
    </source>
</reference>
<name>G2ZTP3_9RALS</name>
<reference evidence="3" key="2">
    <citation type="submission" date="2011-04" db="EMBL/GenBank/DDBJ databases">
        <authorList>
            <person name="Genoscope - CEA"/>
        </authorList>
    </citation>
    <scope>NUCLEOTIDE SEQUENCE</scope>
    <source>
        <strain evidence="3">R229</strain>
    </source>
</reference>
<protein>
    <submittedName>
        <fullName evidence="3">Putative Type IV pilus assembly protein,tip-associated adhesin PilY (Modular protein)</fullName>
    </submittedName>
</protein>
<feature type="transmembrane region" description="Helical" evidence="2">
    <location>
        <begin position="12"/>
        <end position="36"/>
    </location>
</feature>
<sequence>MLTRPARPSRGFMLVFVMAAVALLGLLTMAAFHLVLDHRHRTSLTIDHALAMRAAEAALAAAECELSVATGTPARPTCAAALSAERIDVLDPEALPGFVAGACGSGTTRGLCRPLPGQSLWTHTRLLGTTTDGVEIDMPPRRRRATTGTPPPLRHRTHPRCTAGSLDTRERNHGPPPVPDHGGGLWQRPGNRGRAADRLSPQAAAAMMRRQTACALFCAMLAGATHPGVTDHPAGQLPTHYLVAPGDDAWSGRLHALQFRPPPDMPETFRPPAMWEAAKLLDAHLPDTRRLWTFRQGDTFDRTAVPLRWEALAPAQQDRLNGHDGHGIIRLGYLRGVRRHETAPPQLRRRMSVLGAVRGAHVQLLGPPGFMLDTRHTEFRRQHAGRRWTVYIGANDGMLHAFDARTGSERFAVMPDAALPAVTRNIAPGQPAPAPVCRRPFATDAWTGAQWRSVLACATGAMAPGLFLVDVTNPDAETPPPLLAYDTHDDPAVGHVEDPVPVVPLADESGGQSRWFALSGNGDSTPNVESRLLLLALDQPRSAPWQPGRTAFAITVPPVASRGGLGAPAVALGPNGRASFAYAGDRHGQVWRFDLRGAPPWPQALGRNHVERRQPFFIATSRAGLRQRIVGPILLAATAGGPLLVFTAMDAAGTATLYGVADAGNGQRKLAREHLAGRTACETNDGVTLHTDDDRSIDAGWRIDLPAGHAPDDLVSAGPDSLLLITRDPDGHSRAYLLDPRSGLPVDGNVLSGRVLASEPLVTMYAGQPVPQADGSSTQVVQTRLWQAVGDRLQSMETHRQSRRLGRLSWREVFEEGVR</sequence>
<keyword evidence="2" id="KW-0812">Transmembrane</keyword>
<proteinExistence type="predicted"/>